<reference evidence="1" key="1">
    <citation type="journal article" date="2021" name="Proc. Natl. Acad. Sci. U.S.A.">
        <title>A Catalog of Tens of Thousands of Viruses from Human Metagenomes Reveals Hidden Associations with Chronic Diseases.</title>
        <authorList>
            <person name="Tisza M.J."/>
            <person name="Buck C.B."/>
        </authorList>
    </citation>
    <scope>NUCLEOTIDE SEQUENCE</scope>
    <source>
        <strain evidence="1">CtEfN2</strain>
    </source>
</reference>
<protein>
    <submittedName>
        <fullName evidence="1">Uncharacterized protein</fullName>
    </submittedName>
</protein>
<accession>A0A8S5RM67</accession>
<sequence length="45" mass="5195">MHRSVPVQFCEVSNHRSLAIKKNGIFVPMQIHRSVKPQILNLHGF</sequence>
<proteinExistence type="predicted"/>
<organism evidence="1">
    <name type="scientific">virus sp. ctEfN2</name>
    <dbReference type="NCBI Taxonomy" id="2825810"/>
    <lineage>
        <taxon>Viruses</taxon>
    </lineage>
</organism>
<evidence type="ECO:0000313" key="1">
    <source>
        <dbReference type="EMBL" id="DAE32454.1"/>
    </source>
</evidence>
<name>A0A8S5RM67_9VIRU</name>
<dbReference type="EMBL" id="BK059123">
    <property type="protein sequence ID" value="DAE32454.1"/>
    <property type="molecule type" value="Genomic_DNA"/>
</dbReference>